<protein>
    <submittedName>
        <fullName evidence="2">Uncharacterized protein</fullName>
    </submittedName>
</protein>
<feature type="region of interest" description="Disordered" evidence="1">
    <location>
        <begin position="1"/>
        <end position="73"/>
    </location>
</feature>
<dbReference type="EMBL" id="JAAAHW010004164">
    <property type="protein sequence ID" value="KAF9977809.1"/>
    <property type="molecule type" value="Genomic_DNA"/>
</dbReference>
<feature type="region of interest" description="Disordered" evidence="1">
    <location>
        <begin position="130"/>
        <end position="163"/>
    </location>
</feature>
<sequence>MQQQQQQQQIQQQQQQQQREQQQESQYQSRDNGLMLVQLFPSSPTTPIPASNISSENTGDRTTSQAVPSLSILSSQIPLEERYREFSDSTRRSRSAMRNALMADLLTEEGHQVLLAGEVSRRRRRRILGRLSHVGGSPDIASHNSSTIISQSQQEQERERAQGDEQALLSVFNQQESSRSSSVPLEETSGDCLTAVPLQQADQPQRMIESRNATENNEPLPVPALEDNQEMVVAIPAVPTTLTVELAEGEATSTGNDLHAVFLDDNSRASGRVGLELNADGSSSVEDRHRSVPSTPPSPNPNRNPMPTFTDRRRSSINPADIEAVVREMEANTQSAGMTRLGPQPLRSTMSVGRSVLEETELQNDLAGPSPSGQA</sequence>
<dbReference type="Proteomes" id="UP000749646">
    <property type="component" value="Unassembled WGS sequence"/>
</dbReference>
<feature type="compositionally biased region" description="Polar residues" evidence="1">
    <location>
        <begin position="40"/>
        <end position="67"/>
    </location>
</feature>
<evidence type="ECO:0000313" key="2">
    <source>
        <dbReference type="EMBL" id="KAF9977809.1"/>
    </source>
</evidence>
<comment type="caution">
    <text evidence="2">The sequence shown here is derived from an EMBL/GenBank/DDBJ whole genome shotgun (WGS) entry which is preliminary data.</text>
</comment>
<proteinExistence type="predicted"/>
<organism evidence="2 3">
    <name type="scientific">Modicella reniformis</name>
    <dbReference type="NCBI Taxonomy" id="1440133"/>
    <lineage>
        <taxon>Eukaryota</taxon>
        <taxon>Fungi</taxon>
        <taxon>Fungi incertae sedis</taxon>
        <taxon>Mucoromycota</taxon>
        <taxon>Mortierellomycotina</taxon>
        <taxon>Mortierellomycetes</taxon>
        <taxon>Mortierellales</taxon>
        <taxon>Mortierellaceae</taxon>
        <taxon>Modicella</taxon>
    </lineage>
</organism>
<dbReference type="AlphaFoldDB" id="A0A9P6JGY4"/>
<evidence type="ECO:0000256" key="1">
    <source>
        <dbReference type="SAM" id="MobiDB-lite"/>
    </source>
</evidence>
<feature type="region of interest" description="Disordered" evidence="1">
    <location>
        <begin position="277"/>
        <end position="375"/>
    </location>
</feature>
<feature type="non-terminal residue" evidence="2">
    <location>
        <position position="375"/>
    </location>
</feature>
<reference evidence="2" key="1">
    <citation type="journal article" date="2020" name="Fungal Divers.">
        <title>Resolving the Mortierellaceae phylogeny through synthesis of multi-gene phylogenetics and phylogenomics.</title>
        <authorList>
            <person name="Vandepol N."/>
            <person name="Liber J."/>
            <person name="Desiro A."/>
            <person name="Na H."/>
            <person name="Kennedy M."/>
            <person name="Barry K."/>
            <person name="Grigoriev I.V."/>
            <person name="Miller A.N."/>
            <person name="O'Donnell K."/>
            <person name="Stajich J.E."/>
            <person name="Bonito G."/>
        </authorList>
    </citation>
    <scope>NUCLEOTIDE SEQUENCE</scope>
    <source>
        <strain evidence="2">MES-2147</strain>
    </source>
</reference>
<evidence type="ECO:0000313" key="3">
    <source>
        <dbReference type="Proteomes" id="UP000749646"/>
    </source>
</evidence>
<feature type="compositionally biased region" description="Pro residues" evidence="1">
    <location>
        <begin position="294"/>
        <end position="304"/>
    </location>
</feature>
<accession>A0A9P6JGY4</accession>
<feature type="compositionally biased region" description="Low complexity" evidence="1">
    <location>
        <begin position="1"/>
        <end position="28"/>
    </location>
</feature>
<name>A0A9P6JGY4_9FUNG</name>
<dbReference type="OrthoDB" id="2445471at2759"/>
<gene>
    <name evidence="2" type="ORF">BGZ65_007246</name>
</gene>
<keyword evidence="3" id="KW-1185">Reference proteome</keyword>